<evidence type="ECO:0000313" key="2">
    <source>
        <dbReference type="Proteomes" id="UP001610444"/>
    </source>
</evidence>
<evidence type="ECO:0000313" key="1">
    <source>
        <dbReference type="EMBL" id="KAL2838685.1"/>
    </source>
</evidence>
<dbReference type="GeneID" id="98157131"/>
<dbReference type="EMBL" id="JBFXLR010000082">
    <property type="protein sequence ID" value="KAL2838685.1"/>
    <property type="molecule type" value="Genomic_DNA"/>
</dbReference>
<proteinExistence type="predicted"/>
<dbReference type="Proteomes" id="UP001610444">
    <property type="component" value="Unassembled WGS sequence"/>
</dbReference>
<reference evidence="1 2" key="1">
    <citation type="submission" date="2024-07" db="EMBL/GenBank/DDBJ databases">
        <title>Section-level genome sequencing and comparative genomics of Aspergillus sections Usti and Cavernicolus.</title>
        <authorList>
            <consortium name="Lawrence Berkeley National Laboratory"/>
            <person name="Nybo J.L."/>
            <person name="Vesth T.C."/>
            <person name="Theobald S."/>
            <person name="Frisvad J.C."/>
            <person name="Larsen T.O."/>
            <person name="Kjaerboelling I."/>
            <person name="Rothschild-Mancinelli K."/>
            <person name="Lyhne E.K."/>
            <person name="Kogle M.E."/>
            <person name="Barry K."/>
            <person name="Clum A."/>
            <person name="Na H."/>
            <person name="Ledsgaard L."/>
            <person name="Lin J."/>
            <person name="Lipzen A."/>
            <person name="Kuo A."/>
            <person name="Riley R."/>
            <person name="Mondo S."/>
            <person name="LaButti K."/>
            <person name="Haridas S."/>
            <person name="Pangalinan J."/>
            <person name="Salamov A.A."/>
            <person name="Simmons B.A."/>
            <person name="Magnuson J.K."/>
            <person name="Chen J."/>
            <person name="Drula E."/>
            <person name="Henrissat B."/>
            <person name="Wiebenga A."/>
            <person name="Lubbers R.J."/>
            <person name="Gomes A.C."/>
            <person name="Macurrencykelacurrency M.R."/>
            <person name="Stajich J."/>
            <person name="Grigoriev I.V."/>
            <person name="Mortensen U.H."/>
            <person name="De vries R.P."/>
            <person name="Baker S.E."/>
            <person name="Andersen M.R."/>
        </authorList>
    </citation>
    <scope>NUCLEOTIDE SEQUENCE [LARGE SCALE GENOMIC DNA]</scope>
    <source>
        <strain evidence="1 2">CBS 756.74</strain>
    </source>
</reference>
<organism evidence="1 2">
    <name type="scientific">Aspergillus pseudodeflectus</name>
    <dbReference type="NCBI Taxonomy" id="176178"/>
    <lineage>
        <taxon>Eukaryota</taxon>
        <taxon>Fungi</taxon>
        <taxon>Dikarya</taxon>
        <taxon>Ascomycota</taxon>
        <taxon>Pezizomycotina</taxon>
        <taxon>Eurotiomycetes</taxon>
        <taxon>Eurotiomycetidae</taxon>
        <taxon>Eurotiales</taxon>
        <taxon>Aspergillaceae</taxon>
        <taxon>Aspergillus</taxon>
        <taxon>Aspergillus subgen. Nidulantes</taxon>
    </lineage>
</organism>
<keyword evidence="2" id="KW-1185">Reference proteome</keyword>
<gene>
    <name evidence="1" type="ORF">BJX68DRAFT_248699</name>
</gene>
<protein>
    <submittedName>
        <fullName evidence="1">Uncharacterized protein</fullName>
    </submittedName>
</protein>
<feature type="non-terminal residue" evidence="1">
    <location>
        <position position="63"/>
    </location>
</feature>
<comment type="caution">
    <text evidence="1">The sequence shown here is derived from an EMBL/GenBank/DDBJ whole genome shotgun (WGS) entry which is preliminary data.</text>
</comment>
<sequence>VDQMGRALLCRLSNSLTLPDLPQQTAFTVKVDERNSCFRAWMSYIIHSCLQALYIFRRKGLYI</sequence>
<feature type="non-terminal residue" evidence="1">
    <location>
        <position position="1"/>
    </location>
</feature>
<name>A0ABR4JFE0_9EURO</name>
<accession>A0ABR4JFE0</accession>
<dbReference type="RefSeq" id="XP_070893154.1">
    <property type="nucleotide sequence ID" value="XM_071041967.1"/>
</dbReference>